<feature type="region of interest" description="Disordered" evidence="1">
    <location>
        <begin position="354"/>
        <end position="383"/>
    </location>
</feature>
<evidence type="ECO:0000313" key="5">
    <source>
        <dbReference type="Proteomes" id="UP000186583"/>
    </source>
</evidence>
<protein>
    <recommendedName>
        <fullName evidence="3">Apple domain-containing protein</fullName>
    </recommendedName>
</protein>
<gene>
    <name evidence="4" type="ORF">CCHL11_02302</name>
</gene>
<dbReference type="STRING" id="708187.A0A1Q8S5V0"/>
<organism evidence="4 5">
    <name type="scientific">Colletotrichum chlorophyti</name>
    <dbReference type="NCBI Taxonomy" id="708187"/>
    <lineage>
        <taxon>Eukaryota</taxon>
        <taxon>Fungi</taxon>
        <taxon>Dikarya</taxon>
        <taxon>Ascomycota</taxon>
        <taxon>Pezizomycotina</taxon>
        <taxon>Sordariomycetes</taxon>
        <taxon>Hypocreomycetidae</taxon>
        <taxon>Glomerellales</taxon>
        <taxon>Glomerellaceae</taxon>
        <taxon>Colletotrichum</taxon>
    </lineage>
</organism>
<feature type="chain" id="PRO_5012751055" description="Apple domain-containing protein" evidence="2">
    <location>
        <begin position="17"/>
        <end position="568"/>
    </location>
</feature>
<evidence type="ECO:0000313" key="4">
    <source>
        <dbReference type="EMBL" id="OLN96834.1"/>
    </source>
</evidence>
<dbReference type="EMBL" id="MPGH01000014">
    <property type="protein sequence ID" value="OLN96834.1"/>
    <property type="molecule type" value="Genomic_DNA"/>
</dbReference>
<evidence type="ECO:0000256" key="2">
    <source>
        <dbReference type="SAM" id="SignalP"/>
    </source>
</evidence>
<dbReference type="Proteomes" id="UP000186583">
    <property type="component" value="Unassembled WGS sequence"/>
</dbReference>
<dbReference type="OrthoDB" id="271448at2759"/>
<name>A0A1Q8S5V0_9PEZI</name>
<proteinExistence type="predicted"/>
<dbReference type="PANTHER" id="PTHR36578:SF1">
    <property type="entry name" value="APPLE DOMAIN-CONTAINING PROTEIN"/>
    <property type="match status" value="1"/>
</dbReference>
<feature type="signal peptide" evidence="2">
    <location>
        <begin position="1"/>
        <end position="16"/>
    </location>
</feature>
<dbReference type="Gene3D" id="3.50.4.10">
    <property type="entry name" value="Hepatocyte Growth Factor"/>
    <property type="match status" value="1"/>
</dbReference>
<comment type="caution">
    <text evidence="4">The sequence shown here is derived from an EMBL/GenBank/DDBJ whole genome shotgun (WGS) entry which is preliminary data.</text>
</comment>
<keyword evidence="2" id="KW-0732">Signal</keyword>
<dbReference type="AlphaFoldDB" id="A0A1Q8S5V0"/>
<dbReference type="PANTHER" id="PTHR36578">
    <property type="entry name" value="CHROMOSOME 15, WHOLE GENOME SHOTGUN SEQUENCE"/>
    <property type="match status" value="1"/>
</dbReference>
<keyword evidence="5" id="KW-1185">Reference proteome</keyword>
<evidence type="ECO:0000259" key="3">
    <source>
        <dbReference type="Pfam" id="PF00024"/>
    </source>
</evidence>
<evidence type="ECO:0000256" key="1">
    <source>
        <dbReference type="SAM" id="MobiDB-lite"/>
    </source>
</evidence>
<accession>A0A1Q8S5V0</accession>
<dbReference type="InterPro" id="IPR003609">
    <property type="entry name" value="Pan_app"/>
</dbReference>
<sequence>MRSFTVLTAFAASGAAQLMNSFDLAGIPVSTLQTVPVGVGNQTVTASKRDLEKLVARDCTILPPGSGPVPSNDTDQAFLADSALSNAALQAVTPSGWYQTFQNLQSATSASSYQGYKTYASYNPAQCAADCAQISGCLSFNIFFERDPSLDPASACPNPPSTTVIKCSFWGVAIGPSTATNNGQNRNDFHVVIAGSNGYQLSAPDCSIPGYNSTYTNAATINAPTSCNSYITYKAHINQPYDPALCAADCADERQNTGPFNGLTCRFFTSYLLVKNGVVQAQICALYSRTWDQSYATNMGYTSGSDVYTIQFAFSWTYSADIGNFNCPQGGSANGPSTSTSTSISLIGITTTASTSQPTTTTSTSAKTTSSSTNGSSGSSLTSCPSPLGYVVGNQGGLYAVCPDTDFQIPSPQIYYGYQTNRDCATQCEATQGCTKAVFRPSTKTCYLKGSPSVPASNWAVNPGFQTLVKVPDGTPLTKCLVPTYPVTVGNTVYQVCPSSDFTNNPAPDIWYGIASDAACISLCRSRPGCTKIVYNFVTKTCYNKGNPSLASTGWHVNTQFRAIFIPQ</sequence>
<feature type="domain" description="Apple" evidence="3">
    <location>
        <begin position="413"/>
        <end position="453"/>
    </location>
</feature>
<dbReference type="Pfam" id="PF00024">
    <property type="entry name" value="PAN_1"/>
    <property type="match status" value="1"/>
</dbReference>
<reference evidence="4 5" key="1">
    <citation type="submission" date="2016-11" db="EMBL/GenBank/DDBJ databases">
        <title>Draft Genome Assembly of Colletotrichum chlorophyti a pathogen of herbaceous plants.</title>
        <authorList>
            <person name="Gan P."/>
            <person name="Narusaka M."/>
            <person name="Tsushima A."/>
            <person name="Narusaka Y."/>
            <person name="Takano Y."/>
            <person name="Shirasu K."/>
        </authorList>
    </citation>
    <scope>NUCLEOTIDE SEQUENCE [LARGE SCALE GENOMIC DNA]</scope>
    <source>
        <strain evidence="4 5">NTL11</strain>
    </source>
</reference>